<dbReference type="GO" id="GO:0015450">
    <property type="term" value="F:protein-transporting ATPase activity"/>
    <property type="evidence" value="ECO:0007669"/>
    <property type="project" value="InterPro"/>
</dbReference>
<dbReference type="Gene3D" id="3.30.70.3400">
    <property type="match status" value="2"/>
</dbReference>
<sequence>MRTSPWLVLTYTVIIVIGLLIALPNALPQSTLQRLPTWLPHEQVSLGLDLRGGSHLVLEVDEADLTKERLQSLLQDARRVLREKGIQPKAVVRSQNQIVVTLADAAQSDAAVTELRTLANPISTGLSAGQADLNVTANGATVTVGFSPAGISANVDNAVQQSLEVIRQRVDQVGVSEPTIQRIGANRVLVQLPGAQDPSRLRELLGSTAKMSFHMLAPNNQPGPGVTMLQDDEGRSYPVLDRVEISGDRLSDARVSFDPNTREPIVSFRFDSAGATRFAEITRQNVGSPFAIVLDNKVLSAPVIREPITGGSGQISGNFSADSATTLAAMLRAGALPAKLTVIEERTVGADLGADAIKMGIYSGIVGFALVAAFIFVLYGTWGILANVALLIHTILTLSALTLVGATLTLPGIAGVVLGIGLAVDANVLINERIREETRKGKSAFAAIDTGFNRAYSTIIDGNMTALIAAAILFWFGSGPVRGFAVTMALGLIISMFTSVAFVRVAMIEITRRRKFKVLNIRPLIPFSPYDKHIQFMKARFFGVTVSALLSIASVVLFIYPGLNYGVDFRGGIQMSVKTKEAADLAKFREGLDSLGLGEITLQTFGDNNSILVRAQRQEGGEEAQTAAVTKLKAEVAKIDPSATVEGTDVIGPKVSGELASAGILSVVIASIAMLLYIWARFEWPFAVGAIVTLVLDVTKAIGFFAITGLDFNLTAIAAILTLVGYSVNDKVVVYDRMRENMRLYKSMPLREIIDKSINETLARSLYTNATAFLALVPMAIWGGSAVSSFAIPMVFGILVAGASSIFIAAPILLFLGDWRRRHAKAVPATDAVEIIPPDEGRSRKSAS</sequence>
<feature type="domain" description="Protein export membrane protein SecD/SecF C-terminal" evidence="12">
    <location>
        <begin position="339"/>
        <end position="501"/>
    </location>
</feature>
<feature type="transmembrane region" description="Helical" evidence="10">
    <location>
        <begin position="408"/>
        <end position="430"/>
    </location>
</feature>
<feature type="transmembrane region" description="Helical" evidence="10">
    <location>
        <begin position="368"/>
        <end position="396"/>
    </location>
</feature>
<evidence type="ECO:0000256" key="5">
    <source>
        <dbReference type="ARBA" id="ARBA00022692"/>
    </source>
</evidence>
<dbReference type="GeneID" id="66140357"/>
<dbReference type="InterPro" id="IPR055344">
    <property type="entry name" value="SecD_SecF_C_bact"/>
</dbReference>
<comment type="similarity">
    <text evidence="10">Belongs to the SecD/SecF family. SecD subfamily.</text>
</comment>
<evidence type="ECO:0000256" key="1">
    <source>
        <dbReference type="ARBA" id="ARBA00004651"/>
    </source>
</evidence>
<dbReference type="FunFam" id="3.30.1360.200:FF:000002">
    <property type="entry name" value="Preprotein translocase subunit SecD"/>
    <property type="match status" value="1"/>
</dbReference>
<feature type="transmembrane region" description="Helical" evidence="10">
    <location>
        <begin position="484"/>
        <end position="507"/>
    </location>
</feature>
<comment type="subcellular location">
    <subcellularLocation>
        <location evidence="1 10">Cell membrane</location>
        <topology evidence="1 10">Multi-pass membrane protein</topology>
    </subcellularLocation>
</comment>
<dbReference type="PRINTS" id="PR01755">
    <property type="entry name" value="SECFTRNLCASE"/>
</dbReference>
<dbReference type="FunFam" id="1.20.1640.10:FF:000004">
    <property type="entry name" value="Protein translocase subunit SecD"/>
    <property type="match status" value="1"/>
</dbReference>
<keyword evidence="2 10" id="KW-0813">Transport</keyword>
<keyword evidence="7 10" id="KW-1133">Transmembrane helix</keyword>
<evidence type="ECO:0000256" key="6">
    <source>
        <dbReference type="ARBA" id="ARBA00022927"/>
    </source>
</evidence>
<feature type="domain" description="SecDF P1 head subdomain" evidence="14">
    <location>
        <begin position="231"/>
        <end position="338"/>
    </location>
</feature>
<feature type="transmembrane region" description="Helical" evidence="10">
    <location>
        <begin position="6"/>
        <end position="27"/>
    </location>
</feature>
<dbReference type="Pfam" id="PF22599">
    <property type="entry name" value="SecDF_P1_head"/>
    <property type="match status" value="1"/>
</dbReference>
<evidence type="ECO:0000259" key="13">
    <source>
        <dbReference type="Pfam" id="PF21760"/>
    </source>
</evidence>
<dbReference type="GO" id="GO:0005886">
    <property type="term" value="C:plasma membrane"/>
    <property type="evidence" value="ECO:0007669"/>
    <property type="project" value="UniProtKB-SubCell"/>
</dbReference>
<dbReference type="Proteomes" id="UP000749740">
    <property type="component" value="Unassembled WGS sequence"/>
</dbReference>
<comment type="subunit">
    <text evidence="11">Forms a complex with SecD. Part of the essential Sec protein translocation apparatus which comprises SecA, SecYEG and auxiliary proteins SecDF-YajC and YidC.</text>
</comment>
<feature type="transmembrane region" description="Helical" evidence="10">
    <location>
        <begin position="766"/>
        <end position="784"/>
    </location>
</feature>
<feature type="domain" description="Protein translocase subunit SecDF P1" evidence="13">
    <location>
        <begin position="159"/>
        <end position="216"/>
    </location>
</feature>
<evidence type="ECO:0000313" key="16">
    <source>
        <dbReference type="Proteomes" id="UP000749740"/>
    </source>
</evidence>
<proteinExistence type="inferred from homology"/>
<dbReference type="GO" id="GO:0043952">
    <property type="term" value="P:protein transport by the Sec complex"/>
    <property type="evidence" value="ECO:0007669"/>
    <property type="project" value="UniProtKB-UniRule"/>
</dbReference>
<dbReference type="HAMAP" id="MF_01463_B">
    <property type="entry name" value="SecD_B"/>
    <property type="match status" value="1"/>
</dbReference>
<evidence type="ECO:0000256" key="11">
    <source>
        <dbReference type="HAMAP-Rule" id="MF_01464"/>
    </source>
</evidence>
<feature type="domain" description="Protein export membrane protein SecD/SecF C-terminal" evidence="12">
    <location>
        <begin position="632"/>
        <end position="817"/>
    </location>
</feature>
<protein>
    <recommendedName>
        <fullName evidence="10 11">Multifunctional fusion protein</fullName>
    </recommendedName>
    <domain>
        <recommendedName>
            <fullName evidence="10">Protein translocase subunit SecD</fullName>
        </recommendedName>
    </domain>
    <domain>
        <recommendedName>
            <fullName evidence="11">Protein-export membrane protein SecF</fullName>
        </recommendedName>
    </domain>
</protein>
<dbReference type="AlphaFoldDB" id="A0A9Q3R018"/>
<evidence type="ECO:0000259" key="14">
    <source>
        <dbReference type="Pfam" id="PF22599"/>
    </source>
</evidence>
<dbReference type="GO" id="GO:0065002">
    <property type="term" value="P:intracellular protein transmembrane transport"/>
    <property type="evidence" value="ECO:0007669"/>
    <property type="project" value="UniProtKB-UniRule"/>
</dbReference>
<keyword evidence="6 10" id="KW-0653">Protein transport</keyword>
<accession>A0A9Q3R018</accession>
<dbReference type="SUPFAM" id="SSF82866">
    <property type="entry name" value="Multidrug efflux transporter AcrB transmembrane domain"/>
    <property type="match status" value="2"/>
</dbReference>
<dbReference type="NCBIfam" id="TIGR00916">
    <property type="entry name" value="2A0604s01"/>
    <property type="match status" value="2"/>
</dbReference>
<feature type="transmembrane region" description="Helical" evidence="10">
    <location>
        <begin position="790"/>
        <end position="816"/>
    </location>
</feature>
<dbReference type="NCBIfam" id="TIGR00966">
    <property type="entry name" value="transloc_SecF"/>
    <property type="match status" value="1"/>
</dbReference>
<comment type="caution">
    <text evidence="10">Lacks conserved residue(s) required for the propagation of feature annotation.</text>
</comment>
<keyword evidence="8 10" id="KW-0811">Translocation</keyword>
<dbReference type="InterPro" id="IPR005791">
    <property type="entry name" value="SecD"/>
</dbReference>
<keyword evidence="5 10" id="KW-0812">Transmembrane</keyword>
<dbReference type="InterPro" id="IPR048634">
    <property type="entry name" value="SecD_SecF_C"/>
</dbReference>
<feature type="transmembrane region" description="Helical" evidence="10">
    <location>
        <begin position="712"/>
        <end position="729"/>
    </location>
</feature>
<dbReference type="Gene3D" id="1.20.1640.10">
    <property type="entry name" value="Multidrug efflux transporter AcrB transmembrane domain"/>
    <property type="match status" value="2"/>
</dbReference>
<keyword evidence="4" id="KW-0997">Cell inner membrane</keyword>
<dbReference type="NCBIfam" id="TIGR01129">
    <property type="entry name" value="secD"/>
    <property type="match status" value="1"/>
</dbReference>
<dbReference type="Pfam" id="PF07549">
    <property type="entry name" value="Sec_GG"/>
    <property type="match status" value="2"/>
</dbReference>
<feature type="transmembrane region" description="Helical" evidence="10">
    <location>
        <begin position="541"/>
        <end position="560"/>
    </location>
</feature>
<dbReference type="RefSeq" id="WP_207240547.1">
    <property type="nucleotide sequence ID" value="NZ_CP071454.1"/>
</dbReference>
<dbReference type="PANTHER" id="PTHR30081">
    <property type="entry name" value="PROTEIN-EXPORT MEMBRANE PROTEIN SEC"/>
    <property type="match status" value="1"/>
</dbReference>
<dbReference type="InterPro" id="IPR022645">
    <property type="entry name" value="SecD/SecF_bac"/>
</dbReference>
<name>A0A9Q3R018_9HYPH</name>
<comment type="function">
    <text evidence="10">Part of the Sec protein translocase complex. Interacts with the SecYEG preprotein conducting channel. SecDF uses the proton motive force (PMF) to complete protein translocation after the ATP-dependent function of SecA.</text>
</comment>
<comment type="caution">
    <text evidence="15">The sequence shown here is derived from an EMBL/GenBank/DDBJ whole genome shotgun (WGS) entry which is preliminary data.</text>
</comment>
<evidence type="ECO:0000313" key="15">
    <source>
        <dbReference type="EMBL" id="MBX5023587.1"/>
    </source>
</evidence>
<evidence type="ECO:0000256" key="4">
    <source>
        <dbReference type="ARBA" id="ARBA00022519"/>
    </source>
</evidence>
<feature type="transmembrane region" description="Helical" evidence="10">
    <location>
        <begin position="459"/>
        <end position="478"/>
    </location>
</feature>
<dbReference type="EMBL" id="JABDYC010000003">
    <property type="protein sequence ID" value="MBX5023587.1"/>
    <property type="molecule type" value="Genomic_DNA"/>
</dbReference>
<evidence type="ECO:0000256" key="9">
    <source>
        <dbReference type="ARBA" id="ARBA00023136"/>
    </source>
</evidence>
<evidence type="ECO:0000256" key="2">
    <source>
        <dbReference type="ARBA" id="ARBA00022448"/>
    </source>
</evidence>
<dbReference type="Gene3D" id="3.30.1360.200">
    <property type="match status" value="1"/>
</dbReference>
<organism evidence="15 16">
    <name type="scientific">Rhizobium lentis</name>
    <dbReference type="NCBI Taxonomy" id="1138194"/>
    <lineage>
        <taxon>Bacteria</taxon>
        <taxon>Pseudomonadati</taxon>
        <taxon>Pseudomonadota</taxon>
        <taxon>Alphaproteobacteria</taxon>
        <taxon>Hyphomicrobiales</taxon>
        <taxon>Rhizobiaceae</taxon>
        <taxon>Rhizobium/Agrobacterium group</taxon>
        <taxon>Rhizobium</taxon>
    </lineage>
</organism>
<dbReference type="InterPro" id="IPR022813">
    <property type="entry name" value="SecD/SecF_arch_bac"/>
</dbReference>
<dbReference type="Pfam" id="PF02355">
    <property type="entry name" value="SecD_SecF_C"/>
    <property type="match status" value="2"/>
</dbReference>
<dbReference type="InterPro" id="IPR022646">
    <property type="entry name" value="SecD/SecF_CS"/>
</dbReference>
<dbReference type="NCBIfam" id="NF009583">
    <property type="entry name" value="PRK13024.1-3"/>
    <property type="match status" value="1"/>
</dbReference>
<feature type="transmembrane region" description="Helical" evidence="10">
    <location>
        <begin position="686"/>
        <end position="706"/>
    </location>
</feature>
<reference evidence="15" key="1">
    <citation type="submission" date="2020-04" db="EMBL/GenBank/DDBJ databases">
        <title>Global-level population genomics: horizontal gene transfer, symbiosis and evolution in Rhizobia.</title>
        <authorList>
            <person name="Gai Y."/>
        </authorList>
    </citation>
    <scope>NUCLEOTIDE SEQUENCE</scope>
    <source>
        <strain evidence="15">BLR57</strain>
    </source>
</reference>
<keyword evidence="3 10" id="KW-1003">Cell membrane</keyword>
<dbReference type="GO" id="GO:0006605">
    <property type="term" value="P:protein targeting"/>
    <property type="evidence" value="ECO:0007669"/>
    <property type="project" value="UniProtKB-UniRule"/>
</dbReference>
<comment type="similarity">
    <text evidence="11">Belongs to the SecD/SecF family. SecF subfamily.</text>
</comment>
<dbReference type="InterPro" id="IPR048631">
    <property type="entry name" value="SecD_1st"/>
</dbReference>
<evidence type="ECO:0000256" key="10">
    <source>
        <dbReference type="HAMAP-Rule" id="MF_01463"/>
    </source>
</evidence>
<evidence type="ECO:0000259" key="12">
    <source>
        <dbReference type="Pfam" id="PF02355"/>
    </source>
</evidence>
<evidence type="ECO:0000256" key="8">
    <source>
        <dbReference type="ARBA" id="ARBA00023010"/>
    </source>
</evidence>
<feature type="transmembrane region" description="Helical" evidence="10">
    <location>
        <begin position="659"/>
        <end position="679"/>
    </location>
</feature>
<evidence type="ECO:0000256" key="3">
    <source>
        <dbReference type="ARBA" id="ARBA00022475"/>
    </source>
</evidence>
<dbReference type="HAMAP" id="MF_01464_B">
    <property type="entry name" value="SecF_B"/>
    <property type="match status" value="1"/>
</dbReference>
<dbReference type="Pfam" id="PF21760">
    <property type="entry name" value="SecD_1st"/>
    <property type="match status" value="1"/>
</dbReference>
<evidence type="ECO:0000256" key="7">
    <source>
        <dbReference type="ARBA" id="ARBA00022989"/>
    </source>
</evidence>
<gene>
    <name evidence="10 15" type="primary">secD</name>
    <name evidence="11" type="synonym">secF</name>
    <name evidence="15" type="ORF">HJB63_13565</name>
</gene>
<dbReference type="InterPro" id="IPR005665">
    <property type="entry name" value="SecF_bac"/>
</dbReference>
<dbReference type="PANTHER" id="PTHR30081:SF1">
    <property type="entry name" value="PROTEIN TRANSLOCASE SUBUNIT SECD"/>
    <property type="match status" value="1"/>
</dbReference>
<keyword evidence="9 10" id="KW-0472">Membrane</keyword>
<dbReference type="InterPro" id="IPR054384">
    <property type="entry name" value="SecDF_P1_head"/>
</dbReference>
<comment type="subunit">
    <text evidence="10">Forms a complex with SecF. Part of the essential Sec protein translocation apparatus which comprises SecA, SecYEG and auxiliary proteins SecDF-YajC and YidC.</text>
</comment>